<protein>
    <submittedName>
        <fullName evidence="2">Uncharacterized protein</fullName>
    </submittedName>
</protein>
<gene>
    <name evidence="2" type="ORF">DV515_00008888</name>
</gene>
<reference evidence="2 3" key="1">
    <citation type="journal article" date="2018" name="Proc. R. Soc. B">
        <title>A non-coding region near Follistatin controls head colour polymorphism in the Gouldian finch.</title>
        <authorList>
            <person name="Toomey M.B."/>
            <person name="Marques C.I."/>
            <person name="Andrade P."/>
            <person name="Araujo P.M."/>
            <person name="Sabatino S."/>
            <person name="Gazda M.A."/>
            <person name="Afonso S."/>
            <person name="Lopes R.J."/>
            <person name="Corbo J.C."/>
            <person name="Carneiro M."/>
        </authorList>
    </citation>
    <scope>NUCLEOTIDE SEQUENCE [LARGE SCALE GENOMIC DNA]</scope>
    <source>
        <strain evidence="2">Red01</strain>
        <tissue evidence="2">Muscle</tissue>
    </source>
</reference>
<evidence type="ECO:0000313" key="2">
    <source>
        <dbReference type="EMBL" id="RLW00527.1"/>
    </source>
</evidence>
<keyword evidence="3" id="KW-1185">Reference proteome</keyword>
<evidence type="ECO:0000256" key="1">
    <source>
        <dbReference type="SAM" id="MobiDB-lite"/>
    </source>
</evidence>
<organism evidence="2 3">
    <name type="scientific">Chloebia gouldiae</name>
    <name type="common">Gouldian finch</name>
    <name type="synonym">Erythrura gouldiae</name>
    <dbReference type="NCBI Taxonomy" id="44316"/>
    <lineage>
        <taxon>Eukaryota</taxon>
        <taxon>Metazoa</taxon>
        <taxon>Chordata</taxon>
        <taxon>Craniata</taxon>
        <taxon>Vertebrata</taxon>
        <taxon>Euteleostomi</taxon>
        <taxon>Archelosauria</taxon>
        <taxon>Archosauria</taxon>
        <taxon>Dinosauria</taxon>
        <taxon>Saurischia</taxon>
        <taxon>Theropoda</taxon>
        <taxon>Coelurosauria</taxon>
        <taxon>Aves</taxon>
        <taxon>Neognathae</taxon>
        <taxon>Neoaves</taxon>
        <taxon>Telluraves</taxon>
        <taxon>Australaves</taxon>
        <taxon>Passeriformes</taxon>
        <taxon>Passeroidea</taxon>
        <taxon>Passeridae</taxon>
        <taxon>Chloebia</taxon>
    </lineage>
</organism>
<evidence type="ECO:0000313" key="3">
    <source>
        <dbReference type="Proteomes" id="UP000276834"/>
    </source>
</evidence>
<comment type="caution">
    <text evidence="2">The sequence shown here is derived from an EMBL/GenBank/DDBJ whole genome shotgun (WGS) entry which is preliminary data.</text>
</comment>
<accession>A0A3L8SFD5</accession>
<feature type="region of interest" description="Disordered" evidence="1">
    <location>
        <begin position="1"/>
        <end position="36"/>
    </location>
</feature>
<proteinExistence type="predicted"/>
<name>A0A3L8SFD5_CHLGU</name>
<dbReference type="AlphaFoldDB" id="A0A3L8SFD5"/>
<sequence>MSLSSDVAGMRKRPQRQKTMTPIPQEPKGLEPRGCEGLASDVALSSSSPQWSCEGSLEVSGIPLRCDATTGRD</sequence>
<dbReference type="Proteomes" id="UP000276834">
    <property type="component" value="Unassembled WGS sequence"/>
</dbReference>
<dbReference type="EMBL" id="QUSF01000027">
    <property type="protein sequence ID" value="RLW00527.1"/>
    <property type="molecule type" value="Genomic_DNA"/>
</dbReference>